<dbReference type="EMBL" id="JAUSQZ010000001">
    <property type="protein sequence ID" value="MDP9828843.1"/>
    <property type="molecule type" value="Genomic_DNA"/>
</dbReference>
<evidence type="ECO:0000313" key="3">
    <source>
        <dbReference type="Proteomes" id="UP001235712"/>
    </source>
</evidence>
<sequence>MSETAPFLFTRVHPPALSPGDHALRGLLQAVRRVPRPLLAAVLERDPETDPVAHLVRRLPNLPTNALRGRRLPVSAWETTVAGQRLRLYHPAGELPRSLLVLVPGTPIADYPLRFLAFHAHAQVLVTPSNLMVDDAVTLIRWVTSHTRQLGVDPARIALGGEGAGADLVAAVSLALRSDERRPALQVLLGPRTVPERGADLSGVPTTYVASAGTEAQRAPARRYAEAAREAGVQVTAIEHADLPRDYLPYAGLGGRFLEASRHAAYAVRNAML</sequence>
<comment type="caution">
    <text evidence="2">The sequence shown here is derived from an EMBL/GenBank/DDBJ whole genome shotgun (WGS) entry which is preliminary data.</text>
</comment>
<name>A0ABT9P827_9ACTN</name>
<feature type="domain" description="Alpha/beta hydrolase fold-3" evidence="1">
    <location>
        <begin position="132"/>
        <end position="193"/>
    </location>
</feature>
<accession>A0ABT9P827</accession>
<reference evidence="2 3" key="1">
    <citation type="submission" date="2023-07" db="EMBL/GenBank/DDBJ databases">
        <title>Sequencing the genomes of 1000 actinobacteria strains.</title>
        <authorList>
            <person name="Klenk H.-P."/>
        </authorList>
    </citation>
    <scope>NUCLEOTIDE SEQUENCE [LARGE SCALE GENOMIC DNA]</scope>
    <source>
        <strain evidence="2 3">DSM 44388</strain>
    </source>
</reference>
<dbReference type="InterPro" id="IPR013094">
    <property type="entry name" value="AB_hydrolase_3"/>
</dbReference>
<dbReference type="SUPFAM" id="SSF53474">
    <property type="entry name" value="alpha/beta-Hydrolases"/>
    <property type="match status" value="1"/>
</dbReference>
<organism evidence="2 3">
    <name type="scientific">Kineosporia succinea</name>
    <dbReference type="NCBI Taxonomy" id="84632"/>
    <lineage>
        <taxon>Bacteria</taxon>
        <taxon>Bacillati</taxon>
        <taxon>Actinomycetota</taxon>
        <taxon>Actinomycetes</taxon>
        <taxon>Kineosporiales</taxon>
        <taxon>Kineosporiaceae</taxon>
        <taxon>Kineosporia</taxon>
    </lineage>
</organism>
<dbReference type="Gene3D" id="3.40.50.1820">
    <property type="entry name" value="alpha/beta hydrolase"/>
    <property type="match status" value="1"/>
</dbReference>
<dbReference type="RefSeq" id="WP_307246440.1">
    <property type="nucleotide sequence ID" value="NZ_JAUSQZ010000001.1"/>
</dbReference>
<keyword evidence="3" id="KW-1185">Reference proteome</keyword>
<evidence type="ECO:0000313" key="2">
    <source>
        <dbReference type="EMBL" id="MDP9828843.1"/>
    </source>
</evidence>
<proteinExistence type="predicted"/>
<dbReference type="Pfam" id="PF07859">
    <property type="entry name" value="Abhydrolase_3"/>
    <property type="match status" value="1"/>
</dbReference>
<dbReference type="Proteomes" id="UP001235712">
    <property type="component" value="Unassembled WGS sequence"/>
</dbReference>
<evidence type="ECO:0000259" key="1">
    <source>
        <dbReference type="Pfam" id="PF07859"/>
    </source>
</evidence>
<dbReference type="InterPro" id="IPR029058">
    <property type="entry name" value="AB_hydrolase_fold"/>
</dbReference>
<protein>
    <submittedName>
        <fullName evidence="2">Esterase</fullName>
    </submittedName>
</protein>
<gene>
    <name evidence="2" type="ORF">J2S57_004592</name>
</gene>